<keyword evidence="5 7" id="KW-0378">Hydrolase</keyword>
<evidence type="ECO:0000256" key="7">
    <source>
        <dbReference type="HAMAP-Rule" id="MF_00227"/>
    </source>
</evidence>
<gene>
    <name evidence="7 9" type="primary">rnpA</name>
    <name evidence="9" type="ORF">F4Y08_11255</name>
</gene>
<dbReference type="Pfam" id="PF00825">
    <property type="entry name" value="Ribonuclease_P"/>
    <property type="match status" value="1"/>
</dbReference>
<dbReference type="Gene3D" id="3.30.230.10">
    <property type="match status" value="1"/>
</dbReference>
<dbReference type="InterPro" id="IPR000100">
    <property type="entry name" value="RNase_P"/>
</dbReference>
<comment type="catalytic activity">
    <reaction evidence="7">
        <text>Endonucleolytic cleavage of RNA, removing 5'-extranucleotides from tRNA precursor.</text>
        <dbReference type="EC" id="3.1.26.5"/>
    </reaction>
</comment>
<evidence type="ECO:0000256" key="8">
    <source>
        <dbReference type="NCBIfam" id="TIGR00188"/>
    </source>
</evidence>
<dbReference type="EMBL" id="VXPY01000080">
    <property type="protein sequence ID" value="MYD90895.1"/>
    <property type="molecule type" value="Genomic_DNA"/>
</dbReference>
<dbReference type="EC" id="3.1.26.5" evidence="7 8"/>
<keyword evidence="6 7" id="KW-0694">RNA-binding</keyword>
<dbReference type="GO" id="GO:0001682">
    <property type="term" value="P:tRNA 5'-leader removal"/>
    <property type="evidence" value="ECO:0007669"/>
    <property type="project" value="UniProtKB-UniRule"/>
</dbReference>
<keyword evidence="4 7" id="KW-0255">Endonuclease</keyword>
<dbReference type="SUPFAM" id="SSF54211">
    <property type="entry name" value="Ribosomal protein S5 domain 2-like"/>
    <property type="match status" value="1"/>
</dbReference>
<evidence type="ECO:0000256" key="5">
    <source>
        <dbReference type="ARBA" id="ARBA00022801"/>
    </source>
</evidence>
<evidence type="ECO:0000313" key="9">
    <source>
        <dbReference type="EMBL" id="MYD90895.1"/>
    </source>
</evidence>
<dbReference type="GO" id="GO:0042781">
    <property type="term" value="F:3'-tRNA processing endoribonuclease activity"/>
    <property type="evidence" value="ECO:0007669"/>
    <property type="project" value="TreeGrafter"/>
</dbReference>
<dbReference type="GO" id="GO:0030677">
    <property type="term" value="C:ribonuclease P complex"/>
    <property type="evidence" value="ECO:0007669"/>
    <property type="project" value="TreeGrafter"/>
</dbReference>
<dbReference type="NCBIfam" id="TIGR00188">
    <property type="entry name" value="rnpA"/>
    <property type="match status" value="1"/>
</dbReference>
<protein>
    <recommendedName>
        <fullName evidence="7 8">Ribonuclease P protein component</fullName>
        <shortName evidence="7">RNase P protein</shortName>
        <shortName evidence="7">RNaseP protein</shortName>
        <ecNumber evidence="7 8">3.1.26.5</ecNumber>
    </recommendedName>
    <alternativeName>
        <fullName evidence="7">Protein C5</fullName>
    </alternativeName>
</protein>
<evidence type="ECO:0000256" key="4">
    <source>
        <dbReference type="ARBA" id="ARBA00022759"/>
    </source>
</evidence>
<evidence type="ECO:0000256" key="1">
    <source>
        <dbReference type="ARBA" id="ARBA00002663"/>
    </source>
</evidence>
<dbReference type="GO" id="GO:0004526">
    <property type="term" value="F:ribonuclease P activity"/>
    <property type="evidence" value="ECO:0007669"/>
    <property type="project" value="UniProtKB-UniRule"/>
</dbReference>
<comment type="function">
    <text evidence="1 7">RNaseP catalyzes the removal of the 5'-leader sequence from pre-tRNA to produce the mature 5'-terminus. It can also cleave other RNA substrates such as 4.5S RNA. The protein component plays an auxiliary but essential role in vivo by binding to the 5'-leader sequence and broadening the substrate specificity of the ribozyme.</text>
</comment>
<evidence type="ECO:0000256" key="2">
    <source>
        <dbReference type="ARBA" id="ARBA00022694"/>
    </source>
</evidence>
<dbReference type="PANTHER" id="PTHR33992">
    <property type="entry name" value="RIBONUCLEASE P PROTEIN COMPONENT"/>
    <property type="match status" value="1"/>
</dbReference>
<dbReference type="AlphaFoldDB" id="A0A6B1DVT7"/>
<organism evidence="9">
    <name type="scientific">Caldilineaceae bacterium SB0662_bin_9</name>
    <dbReference type="NCBI Taxonomy" id="2605258"/>
    <lineage>
        <taxon>Bacteria</taxon>
        <taxon>Bacillati</taxon>
        <taxon>Chloroflexota</taxon>
        <taxon>Caldilineae</taxon>
        <taxon>Caldilineales</taxon>
        <taxon>Caldilineaceae</taxon>
    </lineage>
</organism>
<keyword evidence="2 7" id="KW-0819">tRNA processing</keyword>
<evidence type="ECO:0000256" key="3">
    <source>
        <dbReference type="ARBA" id="ARBA00022722"/>
    </source>
</evidence>
<dbReference type="InterPro" id="IPR020568">
    <property type="entry name" value="Ribosomal_Su5_D2-typ_SF"/>
</dbReference>
<accession>A0A6B1DVT7</accession>
<comment type="caution">
    <text evidence="9">The sequence shown here is derived from an EMBL/GenBank/DDBJ whole genome shotgun (WGS) entry which is preliminary data.</text>
</comment>
<dbReference type="InterPro" id="IPR014721">
    <property type="entry name" value="Ribsml_uS5_D2-typ_fold_subgr"/>
</dbReference>
<sequence length="124" mass="14263">MKRKYSLRDQHSFARVRRAGRSRRNRLLVLCCLANHLPHNRFGFVVSKRVGNAVVRNRLKRRLRAIFRLNLNQLHAGYDIVVICRAEAARVGYWDLEQAALQLVRRLHLQLADAPAPSIAVDSG</sequence>
<reference evidence="9" key="1">
    <citation type="submission" date="2019-09" db="EMBL/GenBank/DDBJ databases">
        <title>Characterisation of the sponge microbiome using genome-centric metagenomics.</title>
        <authorList>
            <person name="Engelberts J.P."/>
            <person name="Robbins S.J."/>
            <person name="De Goeij J.M."/>
            <person name="Aranda M."/>
            <person name="Bell S.C."/>
            <person name="Webster N.S."/>
        </authorList>
    </citation>
    <scope>NUCLEOTIDE SEQUENCE</scope>
    <source>
        <strain evidence="9">SB0662_bin_9</strain>
    </source>
</reference>
<dbReference type="GO" id="GO:0000049">
    <property type="term" value="F:tRNA binding"/>
    <property type="evidence" value="ECO:0007669"/>
    <property type="project" value="UniProtKB-UniRule"/>
</dbReference>
<dbReference type="InterPro" id="IPR020539">
    <property type="entry name" value="RNase_P_CS"/>
</dbReference>
<dbReference type="PROSITE" id="PS00648">
    <property type="entry name" value="RIBONUCLEASE_P"/>
    <property type="match status" value="1"/>
</dbReference>
<comment type="similarity">
    <text evidence="7">Belongs to the RnpA family.</text>
</comment>
<proteinExistence type="inferred from homology"/>
<keyword evidence="3 7" id="KW-0540">Nuclease</keyword>
<name>A0A6B1DVT7_9CHLR</name>
<dbReference type="HAMAP" id="MF_00227">
    <property type="entry name" value="RNase_P"/>
    <property type="match status" value="1"/>
</dbReference>
<dbReference type="PANTHER" id="PTHR33992:SF1">
    <property type="entry name" value="RIBONUCLEASE P PROTEIN COMPONENT"/>
    <property type="match status" value="1"/>
</dbReference>
<comment type="subunit">
    <text evidence="7">Consists of a catalytic RNA component (M1 or rnpB) and a protein subunit.</text>
</comment>
<evidence type="ECO:0000256" key="6">
    <source>
        <dbReference type="ARBA" id="ARBA00022884"/>
    </source>
</evidence>